<dbReference type="InterPro" id="IPR027417">
    <property type="entry name" value="P-loop_NTPase"/>
</dbReference>
<gene>
    <name evidence="2" type="ORF">HWA77_04490</name>
</gene>
<evidence type="ECO:0000313" key="3">
    <source>
        <dbReference type="Proteomes" id="UP000533429"/>
    </source>
</evidence>
<comment type="caution">
    <text evidence="2">The sequence shown here is derived from an EMBL/GenBank/DDBJ whole genome shotgun (WGS) entry which is preliminary data.</text>
</comment>
<organism evidence="2 3">
    <name type="scientific">Photobacterium damselae subsp. damselae</name>
    <name type="common">Listonella damsela</name>
    <dbReference type="NCBI Taxonomy" id="85581"/>
    <lineage>
        <taxon>Bacteria</taxon>
        <taxon>Pseudomonadati</taxon>
        <taxon>Pseudomonadota</taxon>
        <taxon>Gammaproteobacteria</taxon>
        <taxon>Vibrionales</taxon>
        <taxon>Vibrionaceae</taxon>
        <taxon>Photobacterium</taxon>
    </lineage>
</organism>
<sequence>MAHLYISELRLSSADVDNVDASIKFDKGVNIITGPSNTGKTFIFECLEYMLGRGALERRITESKVYSEIYLELCDTNGDTFTLKSGFGGENFEVFESSIDEINGASSSRELKRKHTAKAKNTLSYYLLERCGLTGTWIRSNKQGKKNELNLTSMRLLHLIDELRIPTKLSPFLSGQYTDETKEINVIKWLVSGEDDSHITEKLPVKVINNKAGKLELLEELISSLMERIPTGVTRTELEDQESKLELAIEEVESKHLAIISQCEVVESERASLNRQLLDHAEQRKELQKLSQNSAIVEKQYFSDLMRLQSTIEMGSAIQGIETRSCPVCDSVLNDLNRTVVEVCNSSKVEIEKTTCLINELRSAKSQFDDEIDELDSLDASLEEELEMKKTELDGYVSNALKELSVKMRELEDKHKEVQHNIYLIEHIEGLQLQKDDIEQVIEDSSTSRQFEVPTVTMMESLANRIGEYLDLWGYPNVESSCVLYSEDDKDFVIAGESRNLAGKGYRSITYAACAISLLELYKGLGFMIIDSPLVTYKKPDVPEGEEISEDMASSFYDSLKRLDKSQQLIIIENEDVPKDVSEVVNHIHFTKNKRKGRYGFIPH</sequence>
<dbReference type="SUPFAM" id="SSF52540">
    <property type="entry name" value="P-loop containing nucleoside triphosphate hydrolases"/>
    <property type="match status" value="1"/>
</dbReference>
<feature type="coiled-coil region" evidence="1">
    <location>
        <begin position="208"/>
        <end position="300"/>
    </location>
</feature>
<evidence type="ECO:0000313" key="2">
    <source>
        <dbReference type="EMBL" id="NVO99463.1"/>
    </source>
</evidence>
<proteinExistence type="predicted"/>
<evidence type="ECO:0000256" key="1">
    <source>
        <dbReference type="SAM" id="Coils"/>
    </source>
</evidence>
<evidence type="ECO:0008006" key="4">
    <source>
        <dbReference type="Google" id="ProtNLM"/>
    </source>
</evidence>
<dbReference type="Proteomes" id="UP000533429">
    <property type="component" value="Unassembled WGS sequence"/>
</dbReference>
<dbReference type="AlphaFoldDB" id="A0A850QN31"/>
<keyword evidence="1" id="KW-0175">Coiled coil</keyword>
<feature type="coiled-coil region" evidence="1">
    <location>
        <begin position="358"/>
        <end position="421"/>
    </location>
</feature>
<protein>
    <recommendedName>
        <fullName evidence="4">Rad50/SbcC-type AAA domain-containing protein</fullName>
    </recommendedName>
</protein>
<dbReference type="Gene3D" id="3.40.50.300">
    <property type="entry name" value="P-loop containing nucleotide triphosphate hydrolases"/>
    <property type="match status" value="1"/>
</dbReference>
<dbReference type="EMBL" id="JABXOR010000276">
    <property type="protein sequence ID" value="NVO99463.1"/>
    <property type="molecule type" value="Genomic_DNA"/>
</dbReference>
<reference evidence="2 3" key="1">
    <citation type="submission" date="2020-06" db="EMBL/GenBank/DDBJ databases">
        <title>Photobacterium damselae subsp. damselae comparative genomics.</title>
        <authorList>
            <person name="Osorio C.R."/>
        </authorList>
    </citation>
    <scope>NUCLEOTIDE SEQUENCE [LARGE SCALE GENOMIC DNA]</scope>
    <source>
        <strain evidence="2 3">TW250/03</strain>
    </source>
</reference>
<name>A0A850QN31_PHODD</name>
<accession>A0A850QN31</accession>